<dbReference type="InterPro" id="IPR001789">
    <property type="entry name" value="Sig_transdc_resp-reg_receiver"/>
</dbReference>
<proteinExistence type="predicted"/>
<dbReference type="InterPro" id="IPR004358">
    <property type="entry name" value="Sig_transdc_His_kin-like_C"/>
</dbReference>
<dbReference type="SMART" id="SM00388">
    <property type="entry name" value="HisKA"/>
    <property type="match status" value="1"/>
</dbReference>
<name>A0A1M5RZG0_9BACT</name>
<dbReference type="EC" id="2.7.13.3" evidence="2"/>
<keyword evidence="6" id="KW-0808">Transferase</keyword>
<feature type="transmembrane region" description="Helical" evidence="4">
    <location>
        <begin position="65"/>
        <end position="88"/>
    </location>
</feature>
<keyword evidence="3" id="KW-0597">Phosphoprotein</keyword>
<feature type="transmembrane region" description="Helical" evidence="4">
    <location>
        <begin position="183"/>
        <end position="202"/>
    </location>
</feature>
<dbReference type="InterPro" id="IPR036890">
    <property type="entry name" value="HATPase_C_sf"/>
</dbReference>
<dbReference type="InterPro" id="IPR003594">
    <property type="entry name" value="HATPase_dom"/>
</dbReference>
<keyword evidence="4" id="KW-1133">Transmembrane helix</keyword>
<keyword evidence="4" id="KW-0472">Membrane</keyword>
<dbReference type="Proteomes" id="UP000242592">
    <property type="component" value="Unassembled WGS sequence"/>
</dbReference>
<dbReference type="SMART" id="SM00387">
    <property type="entry name" value="HATPase_c"/>
    <property type="match status" value="1"/>
</dbReference>
<evidence type="ECO:0000256" key="3">
    <source>
        <dbReference type="ARBA" id="ARBA00022553"/>
    </source>
</evidence>
<dbReference type="InterPro" id="IPR003661">
    <property type="entry name" value="HisK_dim/P_dom"/>
</dbReference>
<feature type="transmembrane region" description="Helical" evidence="4">
    <location>
        <begin position="132"/>
        <end position="152"/>
    </location>
</feature>
<feature type="transmembrane region" description="Helical" evidence="4">
    <location>
        <begin position="158"/>
        <end position="178"/>
    </location>
</feature>
<evidence type="ECO:0000256" key="2">
    <source>
        <dbReference type="ARBA" id="ARBA00012438"/>
    </source>
</evidence>
<reference evidence="7" key="1">
    <citation type="submission" date="2016-11" db="EMBL/GenBank/DDBJ databases">
        <authorList>
            <person name="Varghese N."/>
            <person name="Submissions S."/>
        </authorList>
    </citation>
    <scope>NUCLEOTIDE SEQUENCE [LARGE SCALE GENOMIC DNA]</scope>
    <source>
        <strain evidence="7">DSM 15807</strain>
    </source>
</reference>
<evidence type="ECO:0000259" key="5">
    <source>
        <dbReference type="PROSITE" id="PS50109"/>
    </source>
</evidence>
<evidence type="ECO:0000256" key="4">
    <source>
        <dbReference type="SAM" id="Phobius"/>
    </source>
</evidence>
<dbReference type="PROSITE" id="PS50109">
    <property type="entry name" value="HIS_KIN"/>
    <property type="match status" value="1"/>
</dbReference>
<keyword evidence="4" id="KW-0812">Transmembrane</keyword>
<dbReference type="Pfam" id="PF00512">
    <property type="entry name" value="HisKA"/>
    <property type="match status" value="1"/>
</dbReference>
<dbReference type="STRING" id="1123380.SAMN02745199_0713"/>
<dbReference type="Pfam" id="PF00072">
    <property type="entry name" value="Response_reg"/>
    <property type="match status" value="1"/>
</dbReference>
<dbReference type="Gene3D" id="1.10.287.130">
    <property type="match status" value="1"/>
</dbReference>
<dbReference type="Gene3D" id="3.40.50.2300">
    <property type="match status" value="1"/>
</dbReference>
<dbReference type="PANTHER" id="PTHR43547:SF2">
    <property type="entry name" value="HYBRID SIGNAL TRANSDUCTION HISTIDINE KINASE C"/>
    <property type="match status" value="1"/>
</dbReference>
<feature type="transmembrane region" description="Helical" evidence="4">
    <location>
        <begin position="33"/>
        <end position="58"/>
    </location>
</feature>
<dbReference type="SUPFAM" id="SSF55874">
    <property type="entry name" value="ATPase domain of HSP90 chaperone/DNA topoisomerase II/histidine kinase"/>
    <property type="match status" value="1"/>
</dbReference>
<dbReference type="RefSeq" id="WP_073072281.1">
    <property type="nucleotide sequence ID" value="NZ_FQXN01000002.1"/>
</dbReference>
<keyword evidence="7" id="KW-1185">Reference proteome</keyword>
<organism evidence="6 7">
    <name type="scientific">Thermosipho atlanticus DSM 15807</name>
    <dbReference type="NCBI Taxonomy" id="1123380"/>
    <lineage>
        <taxon>Bacteria</taxon>
        <taxon>Thermotogati</taxon>
        <taxon>Thermotogota</taxon>
        <taxon>Thermotogae</taxon>
        <taxon>Thermotogales</taxon>
        <taxon>Fervidobacteriaceae</taxon>
        <taxon>Thermosipho</taxon>
    </lineage>
</organism>
<dbReference type="CDD" id="cd00156">
    <property type="entry name" value="REC"/>
    <property type="match status" value="1"/>
</dbReference>
<dbReference type="SUPFAM" id="SSF52172">
    <property type="entry name" value="CheY-like"/>
    <property type="match status" value="1"/>
</dbReference>
<keyword evidence="6" id="KW-0418">Kinase</keyword>
<dbReference type="InterPro" id="IPR036097">
    <property type="entry name" value="HisK_dim/P_sf"/>
</dbReference>
<dbReference type="OrthoDB" id="9813151at2"/>
<comment type="catalytic activity">
    <reaction evidence="1">
        <text>ATP + protein L-histidine = ADP + protein N-phospho-L-histidine.</text>
        <dbReference type="EC" id="2.7.13.3"/>
    </reaction>
</comment>
<evidence type="ECO:0000313" key="7">
    <source>
        <dbReference type="Proteomes" id="UP000242592"/>
    </source>
</evidence>
<feature type="transmembrane region" description="Helical" evidence="4">
    <location>
        <begin position="7"/>
        <end position="27"/>
    </location>
</feature>
<protein>
    <recommendedName>
        <fullName evidence="2">histidine kinase</fullName>
        <ecNumber evidence="2">2.7.13.3</ecNumber>
    </recommendedName>
</protein>
<dbReference type="InterPro" id="IPR005467">
    <property type="entry name" value="His_kinase_dom"/>
</dbReference>
<dbReference type="SUPFAM" id="SSF47384">
    <property type="entry name" value="Homodimeric domain of signal transducing histidine kinase"/>
    <property type="match status" value="1"/>
</dbReference>
<dbReference type="InterPro" id="IPR011006">
    <property type="entry name" value="CheY-like_superfamily"/>
</dbReference>
<evidence type="ECO:0000313" key="6">
    <source>
        <dbReference type="EMBL" id="SHH31589.1"/>
    </source>
</evidence>
<sequence length="826" mass="95818">MQKELNLNKVVSLFVFLVLFYYLITILGRGNVFNLYLIISLMHFLAFFATFIVMSVVLREIKPKGIVIFGYFILLSGIFNLIHALFFPDGPFAKAEGYNLKYFMISRLLIFFGVILNILMKYKKIRNIRKSLLAVGLFLIVLIFLPSGFYFSGNVTGLTMFIEFLFIVGLSTSSFFYYKESKLFFYSLILFSLGQVFFIYSVNKYNLFFELSHLFNFLATLFLMFSVINKYIFPSLKQIELLSKKFGIDDINKIYKNIRLNFLITVGTREVFELIMKLKDKSDVVKVFELIKEKIYNYTKEIPSFVVMYKDRMIYYSSDNLLSDEDNYLNWESVKLGNFSVYIKSLISDRIPLSLLKAIEIILYTLQIQLNYLENLEKLEEINETLIEAQKFKENFIRAFSHELKTPLSIIMGNVQLMKKGIFGNLDHVQSTLDEILVASKQMKDLIGNLLNYSRIQEGKMRLNMQKLDVEELEPLIKEYESIAVKKGLDFKFEFKGENSFSGDFHVIFSILSNLLNNAVKYTEKGKIEGVFSINEEELIIKICDTGKGIDEKERERIFKPFVGNVLNKSSTGLGLSIVKEFVEKLNGKIEIDSKPSKGSCFIVKIPRFVEPKVDVQEKSVDILIIEPHKGIRKLLKKMFKEYRIEDANNASEGYKKALLYVPKVIVLSVNLPEIDGISLAERLEKELVLKETKFVFFTGARLSLPNRFNKVGVQKCEDIEILKEKIDSLIKDRVLLIYDKINISKGLLESLLEKLQLKRDKIIEKDIKEIKLSDYFETETVIIILENIEKLTSLKLLIEKYNLTLKIVTIVIYKEGEQNEESFDS</sequence>
<dbReference type="EMBL" id="FQXN01000002">
    <property type="protein sequence ID" value="SHH31589.1"/>
    <property type="molecule type" value="Genomic_DNA"/>
</dbReference>
<dbReference type="CDD" id="cd00082">
    <property type="entry name" value="HisKA"/>
    <property type="match status" value="1"/>
</dbReference>
<dbReference type="PANTHER" id="PTHR43547">
    <property type="entry name" value="TWO-COMPONENT HISTIDINE KINASE"/>
    <property type="match status" value="1"/>
</dbReference>
<dbReference type="AlphaFoldDB" id="A0A1M5RZG0"/>
<dbReference type="Gene3D" id="3.30.565.10">
    <property type="entry name" value="Histidine kinase-like ATPase, C-terminal domain"/>
    <property type="match status" value="1"/>
</dbReference>
<dbReference type="SMART" id="SM00448">
    <property type="entry name" value="REC"/>
    <property type="match status" value="1"/>
</dbReference>
<evidence type="ECO:0000256" key="1">
    <source>
        <dbReference type="ARBA" id="ARBA00000085"/>
    </source>
</evidence>
<accession>A0A1M5RZG0</accession>
<feature type="domain" description="Histidine kinase" evidence="5">
    <location>
        <begin position="399"/>
        <end position="610"/>
    </location>
</feature>
<gene>
    <name evidence="6" type="ORF">SAMN02745199_0713</name>
</gene>
<dbReference type="Pfam" id="PF02518">
    <property type="entry name" value="HATPase_c"/>
    <property type="match status" value="1"/>
</dbReference>
<dbReference type="GO" id="GO:0000155">
    <property type="term" value="F:phosphorelay sensor kinase activity"/>
    <property type="evidence" value="ECO:0007669"/>
    <property type="project" value="InterPro"/>
</dbReference>
<dbReference type="PRINTS" id="PR00344">
    <property type="entry name" value="BCTRLSENSOR"/>
</dbReference>
<feature type="transmembrane region" description="Helical" evidence="4">
    <location>
        <begin position="100"/>
        <end position="120"/>
    </location>
</feature>